<organism evidence="2 3">
    <name type="scientific">Ornithinibacillus salinisoli</name>
    <dbReference type="NCBI Taxonomy" id="1848459"/>
    <lineage>
        <taxon>Bacteria</taxon>
        <taxon>Bacillati</taxon>
        <taxon>Bacillota</taxon>
        <taxon>Bacilli</taxon>
        <taxon>Bacillales</taxon>
        <taxon>Bacillaceae</taxon>
        <taxon>Ornithinibacillus</taxon>
    </lineage>
</organism>
<proteinExistence type="predicted"/>
<sequence length="83" mass="9681">MINKHKRINSRWAIGIVFFWVVLCTAHPVLASEESSKENSEMIPFYWGVFIVGGCIAITLSYVSWRKYKGEKKIEQKKDKMID</sequence>
<evidence type="ECO:0000256" key="1">
    <source>
        <dbReference type="SAM" id="Phobius"/>
    </source>
</evidence>
<dbReference type="Pfam" id="PF09577">
    <property type="entry name" value="Spore_YpjB"/>
    <property type="match status" value="1"/>
</dbReference>
<keyword evidence="1" id="KW-0472">Membrane</keyword>
<comment type="caution">
    <text evidence="2">The sequence shown here is derived from an EMBL/GenBank/DDBJ whole genome shotgun (WGS) entry which is preliminary data.</text>
</comment>
<gene>
    <name evidence="2" type="ORF">ACFSJF_16365</name>
</gene>
<dbReference type="EMBL" id="JBHUHQ010000021">
    <property type="protein sequence ID" value="MFD2045851.1"/>
    <property type="molecule type" value="Genomic_DNA"/>
</dbReference>
<feature type="transmembrane region" description="Helical" evidence="1">
    <location>
        <begin position="12"/>
        <end position="31"/>
    </location>
</feature>
<dbReference type="InterPro" id="IPR014231">
    <property type="entry name" value="Spore_YpjB"/>
</dbReference>
<evidence type="ECO:0000313" key="2">
    <source>
        <dbReference type="EMBL" id="MFD2045851.1"/>
    </source>
</evidence>
<name>A0ABW4W493_9BACI</name>
<accession>A0ABW4W493</accession>
<reference evidence="3" key="1">
    <citation type="journal article" date="2019" name="Int. J. Syst. Evol. Microbiol.">
        <title>The Global Catalogue of Microorganisms (GCM) 10K type strain sequencing project: providing services to taxonomists for standard genome sequencing and annotation.</title>
        <authorList>
            <consortium name="The Broad Institute Genomics Platform"/>
            <consortium name="The Broad Institute Genome Sequencing Center for Infectious Disease"/>
            <person name="Wu L."/>
            <person name="Ma J."/>
        </authorList>
    </citation>
    <scope>NUCLEOTIDE SEQUENCE [LARGE SCALE GENOMIC DNA]</scope>
    <source>
        <strain evidence="3">R28</strain>
    </source>
</reference>
<dbReference type="RefSeq" id="WP_377557222.1">
    <property type="nucleotide sequence ID" value="NZ_JBHUHQ010000021.1"/>
</dbReference>
<protein>
    <submittedName>
        <fullName evidence="2">Sporulation protein YpjB</fullName>
    </submittedName>
</protein>
<keyword evidence="1" id="KW-1133">Transmembrane helix</keyword>
<keyword evidence="1" id="KW-0812">Transmembrane</keyword>
<dbReference type="Proteomes" id="UP001597383">
    <property type="component" value="Unassembled WGS sequence"/>
</dbReference>
<evidence type="ECO:0000313" key="3">
    <source>
        <dbReference type="Proteomes" id="UP001597383"/>
    </source>
</evidence>
<keyword evidence="3" id="KW-1185">Reference proteome</keyword>
<feature type="transmembrane region" description="Helical" evidence="1">
    <location>
        <begin position="43"/>
        <end position="63"/>
    </location>
</feature>